<reference evidence="6 7" key="1">
    <citation type="submission" date="2019-03" db="EMBL/GenBank/DDBJ databases">
        <title>Genomic Encyclopedia of Type Strains, Phase IV (KMG-IV): sequencing the most valuable type-strain genomes for metagenomic binning, comparative biology and taxonomic classification.</title>
        <authorList>
            <person name="Goeker M."/>
        </authorList>
    </citation>
    <scope>NUCLEOTIDE SEQUENCE [LARGE SCALE GENOMIC DNA]</scope>
    <source>
        <strain evidence="6 7">DSM 19345</strain>
    </source>
</reference>
<evidence type="ECO:0000313" key="6">
    <source>
        <dbReference type="EMBL" id="TCT09920.1"/>
    </source>
</evidence>
<evidence type="ECO:0000256" key="2">
    <source>
        <dbReference type="ARBA" id="ARBA00016549"/>
    </source>
</evidence>
<protein>
    <recommendedName>
        <fullName evidence="2">Putative 4-hydroxy-4-methyl-2-oxoglutarate aldolase</fullName>
    </recommendedName>
    <alternativeName>
        <fullName evidence="3">Regulator of ribonuclease activity homolog</fullName>
    </alternativeName>
    <alternativeName>
        <fullName evidence="4">RraA-like protein</fullName>
    </alternativeName>
</protein>
<comment type="caution">
    <text evidence="6">The sequence shown here is derived from an EMBL/GenBank/DDBJ whole genome shotgun (WGS) entry which is preliminary data.</text>
</comment>
<keyword evidence="7" id="KW-1185">Reference proteome</keyword>
<dbReference type="Pfam" id="PF03737">
    <property type="entry name" value="RraA-like"/>
    <property type="match status" value="1"/>
</dbReference>
<evidence type="ECO:0000256" key="5">
    <source>
        <dbReference type="PIRSR" id="PIRSR605493-1"/>
    </source>
</evidence>
<dbReference type="InterPro" id="IPR036704">
    <property type="entry name" value="RraA/RraA-like_sf"/>
</dbReference>
<dbReference type="Proteomes" id="UP000295678">
    <property type="component" value="Unassembled WGS sequence"/>
</dbReference>
<dbReference type="AlphaFoldDB" id="A0A4R3M921"/>
<dbReference type="CDD" id="cd16841">
    <property type="entry name" value="RraA_family"/>
    <property type="match status" value="1"/>
</dbReference>
<feature type="binding site" evidence="5">
    <location>
        <position position="127"/>
    </location>
    <ligand>
        <name>Mg(2+)</name>
        <dbReference type="ChEBI" id="CHEBI:18420"/>
    </ligand>
</feature>
<organism evidence="6 7">
    <name type="scientific">Tepidamorphus gemmatus</name>
    <dbReference type="NCBI Taxonomy" id="747076"/>
    <lineage>
        <taxon>Bacteria</taxon>
        <taxon>Pseudomonadati</taxon>
        <taxon>Pseudomonadota</taxon>
        <taxon>Alphaproteobacteria</taxon>
        <taxon>Hyphomicrobiales</taxon>
        <taxon>Tepidamorphaceae</taxon>
        <taxon>Tepidamorphus</taxon>
    </lineage>
</organism>
<gene>
    <name evidence="6" type="ORF">EDC22_106114</name>
</gene>
<sequence length="226" mass="24544">MTQEARRRHRDDLDRARTTLYVSVISDVLDGYGIRDRALPSRIRPLDDETVLVGYARTGLYRDVYHVAEGENPYELEIALIDDLKPDEVAVLACGTSGRIAPWGELLTTAARARKAAGCVTDGCVRDVRAIRRMGFPVFHGGIAPLDSRGRGVVAAIDVPVEVAGVPVCTGDLVFGDADGVVFIPRDMIGKVLAAAYEKVAGEDHTRAELAQGRPLREVFAKYGIL</sequence>
<comment type="cofactor">
    <cofactor evidence="5">
        <name>Mg(2+)</name>
        <dbReference type="ChEBI" id="CHEBI:18420"/>
    </cofactor>
</comment>
<evidence type="ECO:0000313" key="7">
    <source>
        <dbReference type="Proteomes" id="UP000295678"/>
    </source>
</evidence>
<dbReference type="RefSeq" id="WP_132806751.1">
    <property type="nucleotide sequence ID" value="NZ_SMAK01000006.1"/>
</dbReference>
<proteinExistence type="predicted"/>
<name>A0A4R3M921_9HYPH</name>
<comment type="cofactor">
    <cofactor evidence="1">
        <name>a divalent metal cation</name>
        <dbReference type="ChEBI" id="CHEBI:60240"/>
    </cofactor>
</comment>
<accession>A0A4R3M921</accession>
<dbReference type="GO" id="GO:0046872">
    <property type="term" value="F:metal ion binding"/>
    <property type="evidence" value="ECO:0007669"/>
    <property type="project" value="UniProtKB-KW"/>
</dbReference>
<dbReference type="OrthoDB" id="9812532at2"/>
<dbReference type="EMBL" id="SMAK01000006">
    <property type="protein sequence ID" value="TCT09920.1"/>
    <property type="molecule type" value="Genomic_DNA"/>
</dbReference>
<feature type="binding site" evidence="5">
    <location>
        <position position="126"/>
    </location>
    <ligand>
        <name>substrate</name>
    </ligand>
</feature>
<feature type="binding site" evidence="5">
    <location>
        <begin position="104"/>
        <end position="107"/>
    </location>
    <ligand>
        <name>substrate</name>
    </ligand>
</feature>
<keyword evidence="5" id="KW-0479">Metal-binding</keyword>
<dbReference type="InterPro" id="IPR005493">
    <property type="entry name" value="RraA/RraA-like"/>
</dbReference>
<dbReference type="PANTHER" id="PTHR33254:SF4">
    <property type="entry name" value="4-HYDROXY-4-METHYL-2-OXOGLUTARATE ALDOLASE 3-RELATED"/>
    <property type="match status" value="1"/>
</dbReference>
<dbReference type="PANTHER" id="PTHR33254">
    <property type="entry name" value="4-HYDROXY-4-METHYL-2-OXOGLUTARATE ALDOLASE 3-RELATED"/>
    <property type="match status" value="1"/>
</dbReference>
<dbReference type="Gene3D" id="3.50.30.40">
    <property type="entry name" value="Ribonuclease E inhibitor RraA/RraA-like"/>
    <property type="match status" value="1"/>
</dbReference>
<evidence type="ECO:0000256" key="1">
    <source>
        <dbReference type="ARBA" id="ARBA00001968"/>
    </source>
</evidence>
<keyword evidence="5" id="KW-0460">Magnesium</keyword>
<dbReference type="SUPFAM" id="SSF89562">
    <property type="entry name" value="RraA-like"/>
    <property type="match status" value="1"/>
</dbReference>
<evidence type="ECO:0000256" key="3">
    <source>
        <dbReference type="ARBA" id="ARBA00029596"/>
    </source>
</evidence>
<evidence type="ECO:0000256" key="4">
    <source>
        <dbReference type="ARBA" id="ARBA00030169"/>
    </source>
</evidence>